<dbReference type="InterPro" id="IPR011908">
    <property type="entry name" value="LipoPS_heptosylTferase-I"/>
</dbReference>
<dbReference type="SUPFAM" id="SSF53756">
    <property type="entry name" value="UDP-Glycosyltransferase/glycogen phosphorylase"/>
    <property type="match status" value="1"/>
</dbReference>
<dbReference type="EC" id="2.4.99.23" evidence="10"/>
<keyword evidence="3" id="KW-1003">Cell membrane</keyword>
<gene>
    <name evidence="14" type="ordered locus">Msip34_1904</name>
</gene>
<dbReference type="GO" id="GO:0009244">
    <property type="term" value="P:lipopolysaccharide core region biosynthetic process"/>
    <property type="evidence" value="ECO:0007669"/>
    <property type="project" value="InterPro"/>
</dbReference>
<keyword evidence="6 14" id="KW-0808">Transferase</keyword>
<dbReference type="InterPro" id="IPR002201">
    <property type="entry name" value="Glyco_trans_9"/>
</dbReference>
<evidence type="ECO:0000313" key="15">
    <source>
        <dbReference type="Proteomes" id="UP000002743"/>
    </source>
</evidence>
<dbReference type="eggNOG" id="COG0859">
    <property type="taxonomic scope" value="Bacteria"/>
</dbReference>
<evidence type="ECO:0000256" key="11">
    <source>
        <dbReference type="ARBA" id="ARBA00044190"/>
    </source>
</evidence>
<keyword evidence="5" id="KW-0328">Glycosyltransferase</keyword>
<evidence type="ECO:0000256" key="2">
    <source>
        <dbReference type="ARBA" id="ARBA00004713"/>
    </source>
</evidence>
<keyword evidence="8" id="KW-0472">Membrane</keyword>
<dbReference type="PANTHER" id="PTHR30160:SF19">
    <property type="entry name" value="LIPOPOLYSACCHARIDE HEPTOSYLTRANSFERASE 1"/>
    <property type="match status" value="1"/>
</dbReference>
<dbReference type="HOGENOM" id="CLU_038371_6_0_4"/>
<evidence type="ECO:0000256" key="13">
    <source>
        <dbReference type="ARBA" id="ARBA00049201"/>
    </source>
</evidence>
<accession>C6X703</accession>
<dbReference type="Pfam" id="PF01075">
    <property type="entry name" value="Glyco_transf_9"/>
    <property type="match status" value="1"/>
</dbReference>
<evidence type="ECO:0000256" key="3">
    <source>
        <dbReference type="ARBA" id="ARBA00022475"/>
    </source>
</evidence>
<comment type="pathway">
    <text evidence="2">Bacterial outer membrane biogenesis; LPS core biosynthesis.</text>
</comment>
<evidence type="ECO:0000256" key="4">
    <source>
        <dbReference type="ARBA" id="ARBA00022519"/>
    </source>
</evidence>
<dbReference type="GO" id="GO:0008713">
    <property type="term" value="F:ADP-heptose-lipopolysaccharide heptosyltransferase activity"/>
    <property type="evidence" value="ECO:0007669"/>
    <property type="project" value="TreeGrafter"/>
</dbReference>
<dbReference type="GO" id="GO:0005829">
    <property type="term" value="C:cytosol"/>
    <property type="evidence" value="ECO:0007669"/>
    <property type="project" value="TreeGrafter"/>
</dbReference>
<evidence type="ECO:0000256" key="5">
    <source>
        <dbReference type="ARBA" id="ARBA00022676"/>
    </source>
</evidence>
<dbReference type="Proteomes" id="UP000002743">
    <property type="component" value="Chromosome"/>
</dbReference>
<dbReference type="CAZy" id="GT9">
    <property type="family name" value="Glycosyltransferase Family 9"/>
</dbReference>
<dbReference type="Gene3D" id="3.40.50.2000">
    <property type="entry name" value="Glycogen Phosphorylase B"/>
    <property type="match status" value="2"/>
</dbReference>
<name>C6X703_METGS</name>
<comment type="similarity">
    <text evidence="9">Belongs to the glycosyltransferase 9 family.</text>
</comment>
<dbReference type="CDD" id="cd03789">
    <property type="entry name" value="GT9_LPS_heptosyltransferase"/>
    <property type="match status" value="1"/>
</dbReference>
<dbReference type="STRING" id="582744.Msip34_1904"/>
<keyword evidence="4" id="KW-0997">Cell inner membrane</keyword>
<keyword evidence="15" id="KW-1185">Reference proteome</keyword>
<dbReference type="GO" id="GO:0005886">
    <property type="term" value="C:plasma membrane"/>
    <property type="evidence" value="ECO:0007669"/>
    <property type="project" value="UniProtKB-SubCell"/>
</dbReference>
<dbReference type="NCBIfam" id="TIGR02193">
    <property type="entry name" value="heptsyl_trn_I"/>
    <property type="match status" value="1"/>
</dbReference>
<evidence type="ECO:0000256" key="6">
    <source>
        <dbReference type="ARBA" id="ARBA00022679"/>
    </source>
</evidence>
<organism evidence="14 15">
    <name type="scientific">Methylovorus glucosotrophus (strain SIP3-4)</name>
    <dbReference type="NCBI Taxonomy" id="582744"/>
    <lineage>
        <taxon>Bacteria</taxon>
        <taxon>Pseudomonadati</taxon>
        <taxon>Pseudomonadota</taxon>
        <taxon>Betaproteobacteria</taxon>
        <taxon>Nitrosomonadales</taxon>
        <taxon>Methylophilaceae</taxon>
        <taxon>Methylovorus</taxon>
    </lineage>
</organism>
<proteinExistence type="inferred from homology"/>
<dbReference type="KEGG" id="mei:Msip34_1904"/>
<comment type="subcellular location">
    <subcellularLocation>
        <location evidence="1">Cell inner membrane</location>
        <topology evidence="1">Peripheral membrane protein</topology>
        <orientation evidence="1">Cytoplasmic side</orientation>
    </subcellularLocation>
</comment>
<reference evidence="14 15" key="2">
    <citation type="journal article" date="2011" name="J. Bacteriol.">
        <title>Genomes of three methylotrophs from a single niche uncover genetic and metabolic divergence of Methylophilaceae.</title>
        <authorList>
            <person name="Lapidus A."/>
            <person name="Clum A."/>
            <person name="Labutti K."/>
            <person name="Kaluzhnaya M.G."/>
            <person name="Lim S."/>
            <person name="Beck D.A."/>
            <person name="Glavina Del Rio T."/>
            <person name="Nolan M."/>
            <person name="Mavromatis K."/>
            <person name="Huntemann M."/>
            <person name="Lucas S."/>
            <person name="Lidstrom M.E."/>
            <person name="Ivanova N."/>
            <person name="Chistoserdova L."/>
        </authorList>
    </citation>
    <scope>NUCLEOTIDE SEQUENCE [LARGE SCALE GENOMIC DNA]</scope>
    <source>
        <strain evidence="14 15">SIP3-4</strain>
    </source>
</reference>
<keyword evidence="7" id="KW-0448">Lipopolysaccharide biosynthesis</keyword>
<evidence type="ECO:0000256" key="7">
    <source>
        <dbReference type="ARBA" id="ARBA00022985"/>
    </source>
</evidence>
<evidence type="ECO:0000256" key="10">
    <source>
        <dbReference type="ARBA" id="ARBA00044041"/>
    </source>
</evidence>
<dbReference type="PANTHER" id="PTHR30160">
    <property type="entry name" value="TETRAACYLDISACCHARIDE 4'-KINASE-RELATED"/>
    <property type="match status" value="1"/>
</dbReference>
<evidence type="ECO:0000256" key="12">
    <source>
        <dbReference type="ARBA" id="ARBA00044330"/>
    </source>
</evidence>
<evidence type="ECO:0000256" key="8">
    <source>
        <dbReference type="ARBA" id="ARBA00023136"/>
    </source>
</evidence>
<dbReference type="EMBL" id="CP001674">
    <property type="protein sequence ID" value="ACT51146.1"/>
    <property type="molecule type" value="Genomic_DNA"/>
</dbReference>
<dbReference type="InterPro" id="IPR051199">
    <property type="entry name" value="LPS_LOS_Heptosyltrfase"/>
</dbReference>
<evidence type="ECO:0000313" key="14">
    <source>
        <dbReference type="EMBL" id="ACT51146.1"/>
    </source>
</evidence>
<reference evidence="15" key="1">
    <citation type="submission" date="2009-07" db="EMBL/GenBank/DDBJ databases">
        <title>Complete sequence of chromosome of Methylovorus sp. SIP3-4.</title>
        <authorList>
            <person name="Lucas S."/>
            <person name="Copeland A."/>
            <person name="Lapidus A."/>
            <person name="Glavina del Rio T."/>
            <person name="Tice H."/>
            <person name="Bruce D."/>
            <person name="Goodwin L."/>
            <person name="Pitluck S."/>
            <person name="Clum A."/>
            <person name="Larimer F."/>
            <person name="Land M."/>
            <person name="Hauser L."/>
            <person name="Kyrpides N."/>
            <person name="Mikhailova N."/>
            <person name="Kayluzhnaya M."/>
            <person name="Chistoserdova L."/>
        </authorList>
    </citation>
    <scope>NUCLEOTIDE SEQUENCE [LARGE SCALE GENOMIC DNA]</scope>
    <source>
        <strain evidence="15">SIP3-4</strain>
    </source>
</reference>
<protein>
    <recommendedName>
        <fullName evidence="11">Lipopolysaccharide heptosyltransferase 1</fullName>
        <ecNumber evidence="10">2.4.99.23</ecNumber>
    </recommendedName>
    <alternativeName>
        <fullName evidence="12">ADP-heptose:lipopolysaccharide heptosyltransferase I</fullName>
    </alternativeName>
</protein>
<comment type="catalytic activity">
    <reaction evidence="13">
        <text>an alpha-Kdo-(2-&gt;4)-alpha-Kdo-(2-&gt;6)-lipid A + ADP-L-glycero-beta-D-manno-heptose = an L-alpha-D-Hep-(1-&gt;5)-[alpha-Kdo-(2-&gt;4)]-alpha-Kdo-(2-&gt;6)-lipid A + ADP + H(+)</text>
        <dbReference type="Rhea" id="RHEA:74067"/>
        <dbReference type="ChEBI" id="CHEBI:15378"/>
        <dbReference type="ChEBI" id="CHEBI:61506"/>
        <dbReference type="ChEBI" id="CHEBI:176431"/>
        <dbReference type="ChEBI" id="CHEBI:193068"/>
        <dbReference type="ChEBI" id="CHEBI:456216"/>
        <dbReference type="EC" id="2.4.99.23"/>
    </reaction>
</comment>
<evidence type="ECO:0000256" key="1">
    <source>
        <dbReference type="ARBA" id="ARBA00004515"/>
    </source>
</evidence>
<sequence length="327" mass="35773">MAFMPRILIVKTSSMGDVIHNLPVISDIHAHVPNAVIDWVVEESFQDIPAMHPGVTRIIPVAVRRWRKHMQRNDTWQEIGDVRRLLKKDRYDYIIDTQGLLKSAVISHLAEGERHGYNRCSARERLASFLYKHTHGVDRRLHAVIRNRALAAEALGYPPPITAPDYGIATGMQPSPAFAGGQSYVVGLHATSRDSKLWPEPNWIALGQALASQHMMLVLPWGNATEEMRAKRIAAQVPGSLVLPRLSLSALAPILLGARAAIGVDTGLAHLTVALNIPTIAIYTDTDPTKTGLYPGAKARAENLGGRGAETPVSVVLMTLQSMLPTE</sequence>
<evidence type="ECO:0000256" key="9">
    <source>
        <dbReference type="ARBA" id="ARBA00043995"/>
    </source>
</evidence>
<dbReference type="AlphaFoldDB" id="C6X703"/>